<dbReference type="Proteomes" id="UP001148838">
    <property type="component" value="Unassembled WGS sequence"/>
</dbReference>
<dbReference type="InterPro" id="IPR000048">
    <property type="entry name" value="IQ_motif_EF-hand-BS"/>
</dbReference>
<dbReference type="InterPro" id="IPR031549">
    <property type="entry name" value="ASH"/>
</dbReference>
<dbReference type="Gene3D" id="1.20.5.190">
    <property type="match status" value="8"/>
</dbReference>
<evidence type="ECO:0000256" key="11">
    <source>
        <dbReference type="ARBA" id="ARBA00023306"/>
    </source>
</evidence>
<comment type="caution">
    <text evidence="14">The sequence shown here is derived from an EMBL/GenBank/DDBJ whole genome shotgun (WGS) entry which is preliminary data.</text>
</comment>
<dbReference type="Pfam" id="PF00307">
    <property type="entry name" value="CH"/>
    <property type="match status" value="1"/>
</dbReference>
<dbReference type="SMART" id="SM00015">
    <property type="entry name" value="IQ"/>
    <property type="match status" value="16"/>
</dbReference>
<dbReference type="PROSITE" id="PS50021">
    <property type="entry name" value="CH"/>
    <property type="match status" value="1"/>
</dbReference>
<dbReference type="SMART" id="SM00033">
    <property type="entry name" value="CH"/>
    <property type="match status" value="1"/>
</dbReference>
<dbReference type="InterPro" id="IPR001715">
    <property type="entry name" value="CH_dom"/>
</dbReference>
<keyword evidence="4" id="KW-0597">Phosphoprotein</keyword>
<feature type="domain" description="Calponin-homology (CH)" evidence="13">
    <location>
        <begin position="1115"/>
        <end position="1247"/>
    </location>
</feature>
<keyword evidence="5" id="KW-0132">Cell division</keyword>
<evidence type="ECO:0000256" key="2">
    <source>
        <dbReference type="ARBA" id="ARBA00004496"/>
    </source>
</evidence>
<dbReference type="EMBL" id="JAJSOF020000011">
    <property type="protein sequence ID" value="KAJ4445160.1"/>
    <property type="molecule type" value="Genomic_DNA"/>
</dbReference>
<dbReference type="Gene3D" id="1.10.418.10">
    <property type="entry name" value="Calponin-like domain"/>
    <property type="match status" value="1"/>
</dbReference>
<evidence type="ECO:0000256" key="4">
    <source>
        <dbReference type="ARBA" id="ARBA00022553"/>
    </source>
</evidence>
<name>A0ABQ8TH44_PERAM</name>
<protein>
    <recommendedName>
        <fullName evidence="13">Calponin-homology (CH) domain-containing protein</fullName>
    </recommendedName>
</protein>
<evidence type="ECO:0000256" key="10">
    <source>
        <dbReference type="ARBA" id="ARBA00023242"/>
    </source>
</evidence>
<dbReference type="Pfam" id="PF15780">
    <property type="entry name" value="ASH"/>
    <property type="match status" value="1"/>
</dbReference>
<dbReference type="InterPro" id="IPR051185">
    <property type="entry name" value="ASPM"/>
</dbReference>
<dbReference type="CDD" id="cd21223">
    <property type="entry name" value="CH_ASPM_rpt1"/>
    <property type="match status" value="1"/>
</dbReference>
<evidence type="ECO:0000256" key="6">
    <source>
        <dbReference type="ARBA" id="ARBA00022737"/>
    </source>
</evidence>
<proteinExistence type="predicted"/>
<keyword evidence="10" id="KW-0539">Nucleus</keyword>
<evidence type="ECO:0000256" key="12">
    <source>
        <dbReference type="SAM" id="MobiDB-lite"/>
    </source>
</evidence>
<keyword evidence="9" id="KW-0175">Coiled coil</keyword>
<accession>A0ABQ8TH44</accession>
<comment type="subcellular location">
    <subcellularLocation>
        <location evidence="2">Cytoplasm</location>
    </subcellularLocation>
    <subcellularLocation>
        <location evidence="1">Nucleus</location>
    </subcellularLocation>
</comment>
<organism evidence="14 15">
    <name type="scientific">Periplaneta americana</name>
    <name type="common">American cockroach</name>
    <name type="synonym">Blatta americana</name>
    <dbReference type="NCBI Taxonomy" id="6978"/>
    <lineage>
        <taxon>Eukaryota</taxon>
        <taxon>Metazoa</taxon>
        <taxon>Ecdysozoa</taxon>
        <taxon>Arthropoda</taxon>
        <taxon>Hexapoda</taxon>
        <taxon>Insecta</taxon>
        <taxon>Pterygota</taxon>
        <taxon>Neoptera</taxon>
        <taxon>Polyneoptera</taxon>
        <taxon>Dictyoptera</taxon>
        <taxon>Blattodea</taxon>
        <taxon>Blattoidea</taxon>
        <taxon>Blattidae</taxon>
        <taxon>Blattinae</taxon>
        <taxon>Periplaneta</taxon>
    </lineage>
</organism>
<dbReference type="InterPro" id="IPR036872">
    <property type="entry name" value="CH_dom_sf"/>
</dbReference>
<dbReference type="Pfam" id="PF00612">
    <property type="entry name" value="IQ"/>
    <property type="match status" value="6"/>
</dbReference>
<sequence>MAHKHSGNFFEVKITPEPKRKPVIQDDKDNILVLAPFNSLPKIVFENVTVGTSKHQNIIVKNPQDSEVEVELDRLPPKERGLLFSDVDFTVEAHGQKLLQVTWSPPEAGSWRHMIKVKNSYCLKLDIAIACSSVDAQKGKKKNVKPLRAQNTSSSTVTVKKSGIKPFSYSKTNISMEARRKSNKLSSQIINTTSQSNQVKQKQRLPSSNEEFIAIKNNRLPPCTVPATPTRRKTYVIVNDANKENKESEQFPLATDSSPLSGLRRLEEKNKDLTKTKTYNSHPRREVCSTGGKKKFRRHDTNDRLPIESPNFTKEGRNDTSPLKGRNFNEILDALNFTPTSPTELDTETCQYSTVNSNISSVTDRRQTFEIPSLYLGYESRVQVGSSSRYEETRAVIDSRYENEETRAVIDSRYENETEIEVTEELVYTTRRVRQVQSFTQHCNPLENEKFDDSLEQDIFEGSFTESKDIKWNTCRERVHFKSEESEENEMENESVLERTSYNQYRTGITPKLDKLTLSAQNLSFSKIQSPVDFSFLPPTVNDRRCSTVMKTEERNANEPTSKEICKDLFSTDLDSIDASACQDMSCLSSETYVKSSSSFPDMNFHYSDISCQESSFELDSKDEGKPTIAGNNEENSAQSVIEAGLWLVPQNSEKHSVKLPVNTNIRTLDTITEESKCSESIVSNELYIEQKERLSQIPVKNAEKCESRGILLEISPPKGQLCGIDIPLDSHSKQKGSRIAGWSKTSVKSKIGTLRSTTKEDPLVLRTQQLFHTLLSSDCEIGVVWIPGHVGIRGNEAADAAAKDGATNGTLVIPPTSVQAQRPRKSEPYTKIPRKAIAKLTLSASKKPKEESVKLYSPDDILNKLANPGLFEASAAGEPFITSSVYYDEEWMVQQEREFVKWLNSLLTPPEELDSTTALPKVDVAELWIQSCRTQDIEPAPSRETVSSKYHTQHRLDALRKAAFSLFRSQDVAQILSRVVVHVDKKLIEIRNDRDLPRDFGLKCKVMELLLSYNPLWLRIGLETIYGQTIPLESNSDVRGLAKFIAMRLLSDPYIVQQNAHPTVCHLYLPGFEDAMKKFTLKKFLLLVYFLDKAKERKLISHDPCLFCKDSKLKDSRQILLAFSRDLLAGVGDITKHLKTLGYVVTQSQNYLEEFEYAVTCLGTDLRDGVRLTRVMEIILQNKSLSRELRVPAVSRLQKIHNVNVALLALQGAGYVLTGDITAKDICDGHREKTLSLLWQIIYKFQAPRFDSAATKIQKWWRHQSLKLEIYRRIQSRKIAHFHRAATKIQTYWRCYYARKMLKILKQQNALTMARRNEEWRCIKAATAIQNKLRATLLMRAERQKFLELKSTVIFIQRKFRAKLLMKNEMETYQQLKLTVCVIQNKFRATLLMKSERQEYLRMKFAAVVIQRRFRATLQMKKEMEAYQQLKAATYAIQEKFRATLLMRSERQKYLEMKFAAIAIQRKFRAFLLRKKQNEQQQLTAAAIAIQKKFRATCMMKLKRQKFLELKFAAIVIQRMFRATLQMKKERERYQQLRSATIFIQNKFRAKLLMRAQRQEYLEKKFAATAIQRRFRAFLLRKKENEQRKLLAAAVAFQKKFRAIRLMKLERQKYLELKFAAIVIQRKFRASLQMKKERKRYQQLRSATCLVQNSFRAKLLMRAERQKYVEMKCAAIVIQRKFRASLLMKKEMETYQQLKAATCVIQKKFRAILLMRSERQKYLKMKFAAIVIQKRFRAFLLRKKENEELEKLTAAAIAIQKKFRATQLMRLERQKYLELKFAAIIIQRTFRATLQMEKEKKRYWQLRSATCLVQNLFRAKLLMKAERQKYVEMKYAAIVIQRKFRASLLMKKEMETYQQLKAATCVIQKKFRATLLMRSERQKYLKMKFAAIVIQKRVRAFLLRKKENEELEKLTAAAIAIQKKFRATQLMRLERQKYLELKFAAITIQRTFRATLQMEKEKKRYQQLRSATCLVQNLFRAKLLMKAERQKYVEMKYAAIVIQRKFRASLLMKKEMETFQQLKAATCVIQKKFRATLLMRSEKQKYLKMKFAAVVIQRTFRATLQMKKERKRYQQLRSATCLVQNTFRAKLLMRAERQKYVEMKYAAIVIQRKFRASLLMKKEMKSYQQLKAAALFIQNKFRDKLLMKSERQVLIKQKCAAISIQRWYRYNMKRLKDKMFDRSQHLQKEELFRRQTSAAIKIQPNSRKLPPPKFAGQSLKQGSLHKVSVSDENFDETAFEWMEDEDSEIDSAGEQDFVLESDQQ</sequence>
<evidence type="ECO:0000256" key="1">
    <source>
        <dbReference type="ARBA" id="ARBA00004123"/>
    </source>
</evidence>
<evidence type="ECO:0000256" key="3">
    <source>
        <dbReference type="ARBA" id="ARBA00022490"/>
    </source>
</evidence>
<dbReference type="PANTHER" id="PTHR22706:SF1">
    <property type="entry name" value="ASSEMBLY FACTOR FOR SPINDLE MICROTUBULES"/>
    <property type="match status" value="1"/>
</dbReference>
<evidence type="ECO:0000313" key="14">
    <source>
        <dbReference type="EMBL" id="KAJ4445160.1"/>
    </source>
</evidence>
<dbReference type="PANTHER" id="PTHR22706">
    <property type="entry name" value="ASSEMBLY FACTOR FOR SPINDLE MICROTUBULES"/>
    <property type="match status" value="1"/>
</dbReference>
<dbReference type="InterPro" id="IPR036397">
    <property type="entry name" value="RNaseH_sf"/>
</dbReference>
<feature type="region of interest" description="Disordered" evidence="12">
    <location>
        <begin position="2246"/>
        <end position="2265"/>
    </location>
</feature>
<evidence type="ECO:0000256" key="7">
    <source>
        <dbReference type="ARBA" id="ARBA00022776"/>
    </source>
</evidence>
<dbReference type="InterPro" id="IPR012337">
    <property type="entry name" value="RNaseH-like_sf"/>
</dbReference>
<gene>
    <name evidence="14" type="ORF">ANN_06961</name>
</gene>
<keyword evidence="7" id="KW-0498">Mitosis</keyword>
<evidence type="ECO:0000256" key="9">
    <source>
        <dbReference type="ARBA" id="ARBA00023054"/>
    </source>
</evidence>
<keyword evidence="6" id="KW-0677">Repeat</keyword>
<keyword evidence="11" id="KW-0131">Cell cycle</keyword>
<dbReference type="SUPFAM" id="SSF47576">
    <property type="entry name" value="Calponin-homology domain, CH-domain"/>
    <property type="match status" value="1"/>
</dbReference>
<dbReference type="CDD" id="cd23767">
    <property type="entry name" value="IQCD"/>
    <property type="match status" value="1"/>
</dbReference>
<keyword evidence="3" id="KW-0963">Cytoplasm</keyword>
<evidence type="ECO:0000313" key="15">
    <source>
        <dbReference type="Proteomes" id="UP001148838"/>
    </source>
</evidence>
<keyword evidence="8" id="KW-0112">Calmodulin-binding</keyword>
<reference evidence="14 15" key="1">
    <citation type="journal article" date="2022" name="Allergy">
        <title>Genome assembly and annotation of Periplaneta americana reveal a comprehensive cockroach allergen profile.</title>
        <authorList>
            <person name="Wang L."/>
            <person name="Xiong Q."/>
            <person name="Saelim N."/>
            <person name="Wang L."/>
            <person name="Nong W."/>
            <person name="Wan A.T."/>
            <person name="Shi M."/>
            <person name="Liu X."/>
            <person name="Cao Q."/>
            <person name="Hui J.H.L."/>
            <person name="Sookrung N."/>
            <person name="Leung T.F."/>
            <person name="Tungtrongchitr A."/>
            <person name="Tsui S.K.W."/>
        </authorList>
    </citation>
    <scope>NUCLEOTIDE SEQUENCE [LARGE SCALE GENOMIC DNA]</scope>
    <source>
        <strain evidence="14">PWHHKU_190912</strain>
    </source>
</reference>
<keyword evidence="15" id="KW-1185">Reference proteome</keyword>
<evidence type="ECO:0000256" key="5">
    <source>
        <dbReference type="ARBA" id="ARBA00022618"/>
    </source>
</evidence>
<feature type="region of interest" description="Disordered" evidence="12">
    <location>
        <begin position="280"/>
        <end position="325"/>
    </location>
</feature>
<dbReference type="SUPFAM" id="SSF53098">
    <property type="entry name" value="Ribonuclease H-like"/>
    <property type="match status" value="1"/>
</dbReference>
<dbReference type="Gene3D" id="3.30.420.10">
    <property type="entry name" value="Ribonuclease H-like superfamily/Ribonuclease H"/>
    <property type="match status" value="1"/>
</dbReference>
<evidence type="ECO:0000256" key="8">
    <source>
        <dbReference type="ARBA" id="ARBA00022860"/>
    </source>
</evidence>
<dbReference type="PROSITE" id="PS50096">
    <property type="entry name" value="IQ"/>
    <property type="match status" value="9"/>
</dbReference>
<evidence type="ECO:0000259" key="13">
    <source>
        <dbReference type="PROSITE" id="PS50021"/>
    </source>
</evidence>